<evidence type="ECO:0000313" key="12">
    <source>
        <dbReference type="Proteomes" id="UP000325577"/>
    </source>
</evidence>
<keyword evidence="6 8" id="KW-0408">Iron</keyword>
<keyword evidence="7 9" id="KW-0503">Monooxygenase</keyword>
<dbReference type="PRINTS" id="PR00385">
    <property type="entry name" value="P450"/>
</dbReference>
<dbReference type="OrthoDB" id="1470350at2759"/>
<evidence type="ECO:0000256" key="2">
    <source>
        <dbReference type="ARBA" id="ARBA00010617"/>
    </source>
</evidence>
<dbReference type="Gene3D" id="1.10.630.10">
    <property type="entry name" value="Cytochrome P450"/>
    <property type="match status" value="1"/>
</dbReference>
<dbReference type="PRINTS" id="PR00463">
    <property type="entry name" value="EP450I"/>
</dbReference>
<accession>A0A5J5A5D2</accession>
<evidence type="ECO:0000256" key="8">
    <source>
        <dbReference type="PIRSR" id="PIRSR602401-1"/>
    </source>
</evidence>
<dbReference type="InterPro" id="IPR001128">
    <property type="entry name" value="Cyt_P450"/>
</dbReference>
<dbReference type="InterPro" id="IPR017972">
    <property type="entry name" value="Cyt_P450_CS"/>
</dbReference>
<comment type="similarity">
    <text evidence="2 9">Belongs to the cytochrome P450 family.</text>
</comment>
<dbReference type="Proteomes" id="UP000325577">
    <property type="component" value="Linkage Group LG3"/>
</dbReference>
<keyword evidence="10" id="KW-0812">Transmembrane</keyword>
<dbReference type="GO" id="GO:0020037">
    <property type="term" value="F:heme binding"/>
    <property type="evidence" value="ECO:0007669"/>
    <property type="project" value="InterPro"/>
</dbReference>
<dbReference type="InterPro" id="IPR036396">
    <property type="entry name" value="Cyt_P450_sf"/>
</dbReference>
<evidence type="ECO:0000256" key="9">
    <source>
        <dbReference type="RuleBase" id="RU000461"/>
    </source>
</evidence>
<dbReference type="AlphaFoldDB" id="A0A5J5A5D2"/>
<organism evidence="11 12">
    <name type="scientific">Nyssa sinensis</name>
    <dbReference type="NCBI Taxonomy" id="561372"/>
    <lineage>
        <taxon>Eukaryota</taxon>
        <taxon>Viridiplantae</taxon>
        <taxon>Streptophyta</taxon>
        <taxon>Embryophyta</taxon>
        <taxon>Tracheophyta</taxon>
        <taxon>Spermatophyta</taxon>
        <taxon>Magnoliopsida</taxon>
        <taxon>eudicotyledons</taxon>
        <taxon>Gunneridae</taxon>
        <taxon>Pentapetalae</taxon>
        <taxon>asterids</taxon>
        <taxon>Cornales</taxon>
        <taxon>Nyssaceae</taxon>
        <taxon>Nyssa</taxon>
    </lineage>
</organism>
<dbReference type="InterPro" id="IPR002401">
    <property type="entry name" value="Cyt_P450_E_grp-I"/>
</dbReference>
<keyword evidence="12" id="KW-1185">Reference proteome</keyword>
<evidence type="ECO:0000256" key="4">
    <source>
        <dbReference type="ARBA" id="ARBA00022723"/>
    </source>
</evidence>
<name>A0A5J5A5D2_9ASTE</name>
<evidence type="ECO:0008006" key="13">
    <source>
        <dbReference type="Google" id="ProtNLM"/>
    </source>
</evidence>
<dbReference type="PANTHER" id="PTHR24301:SF2">
    <property type="entry name" value="THROMBOXANE-A SYNTHASE"/>
    <property type="match status" value="1"/>
</dbReference>
<dbReference type="PROSITE" id="PS00086">
    <property type="entry name" value="CYTOCHROME_P450"/>
    <property type="match status" value="1"/>
</dbReference>
<feature type="transmembrane region" description="Helical" evidence="10">
    <location>
        <begin position="249"/>
        <end position="266"/>
    </location>
</feature>
<keyword evidence="10" id="KW-1133">Transmembrane helix</keyword>
<keyword evidence="10" id="KW-0472">Membrane</keyword>
<dbReference type="PANTHER" id="PTHR24301">
    <property type="entry name" value="THROMBOXANE-A SYNTHASE"/>
    <property type="match status" value="1"/>
</dbReference>
<dbReference type="GO" id="GO:0005506">
    <property type="term" value="F:iron ion binding"/>
    <property type="evidence" value="ECO:0007669"/>
    <property type="project" value="InterPro"/>
</dbReference>
<dbReference type="FunFam" id="1.10.630.10:FF:000182">
    <property type="entry name" value="Cytochrome P450 3A4"/>
    <property type="match status" value="1"/>
</dbReference>
<dbReference type="GO" id="GO:0004497">
    <property type="term" value="F:monooxygenase activity"/>
    <property type="evidence" value="ECO:0007669"/>
    <property type="project" value="UniProtKB-KW"/>
</dbReference>
<evidence type="ECO:0000256" key="5">
    <source>
        <dbReference type="ARBA" id="ARBA00023002"/>
    </source>
</evidence>
<dbReference type="EMBL" id="CM018046">
    <property type="protein sequence ID" value="KAA8525148.1"/>
    <property type="molecule type" value="Genomic_DNA"/>
</dbReference>
<comment type="cofactor">
    <cofactor evidence="1 8">
        <name>heme</name>
        <dbReference type="ChEBI" id="CHEBI:30413"/>
    </cofactor>
</comment>
<evidence type="ECO:0000256" key="6">
    <source>
        <dbReference type="ARBA" id="ARBA00023004"/>
    </source>
</evidence>
<feature type="transmembrane region" description="Helical" evidence="10">
    <location>
        <begin position="20"/>
        <end position="44"/>
    </location>
</feature>
<evidence type="ECO:0000256" key="7">
    <source>
        <dbReference type="ARBA" id="ARBA00023033"/>
    </source>
</evidence>
<dbReference type="GO" id="GO:0016705">
    <property type="term" value="F:oxidoreductase activity, acting on paired donors, with incorporation or reduction of molecular oxygen"/>
    <property type="evidence" value="ECO:0007669"/>
    <property type="project" value="InterPro"/>
</dbReference>
<gene>
    <name evidence="11" type="ORF">F0562_006988</name>
</gene>
<dbReference type="SUPFAM" id="SSF48264">
    <property type="entry name" value="Cytochrome P450"/>
    <property type="match status" value="1"/>
</dbReference>
<keyword evidence="5 9" id="KW-0560">Oxidoreductase</keyword>
<proteinExistence type="inferred from homology"/>
<evidence type="ECO:0000256" key="10">
    <source>
        <dbReference type="SAM" id="Phobius"/>
    </source>
</evidence>
<protein>
    <recommendedName>
        <fullName evidence="13">Thromboxane-A synthase</fullName>
    </recommendedName>
</protein>
<evidence type="ECO:0000313" key="11">
    <source>
        <dbReference type="EMBL" id="KAA8525148.1"/>
    </source>
</evidence>
<evidence type="ECO:0000256" key="1">
    <source>
        <dbReference type="ARBA" id="ARBA00001971"/>
    </source>
</evidence>
<keyword evidence="3 8" id="KW-0349">Heme</keyword>
<dbReference type="Pfam" id="PF00067">
    <property type="entry name" value="p450"/>
    <property type="match status" value="1"/>
</dbReference>
<sequence length="541" mass="61109">MMMDLWSETLQQLMELGLPLIRAPMVSVLCTVLALLAGVLGYFYGPYWGVRRVPGPPAMPFVGHLPLLAKYGPEVFSVLAKRYGPIFRFHMGRQPLIIIADPELCREVGIKKFKDIPNRSIPSPISASPLHQKGLFFTRDARWSTMRNKILSVYQPSHLAKLVPTMQAFIESATQNLHSSNEEDITFSDLSLKLATDVIGQAAFGVDFGLSKLQSTRDTINNINHQGDENDAVQGFINQHIYSTTMLKMDLSGSFSIILGLLVPILQEPFRQILKRIPGTMDWKVDRTNQNLISRLGEIVAKRMKNKDRGSKDFLSLILSARESETESNTVFTSDYISAVTYEHLFAGSATTSFTLSSIVYLVAGHLEVEKKLLEEIDGFGPDQMPTAHDLQHKFPYLDQVIKEAMRFYTVSPLVARETSAEVEIGGYILPKGTWVWLALGVLAKDPKNFPEPDKFKPERFDPNCEEEKQRHPYANIPFGIGPRACIGQKFSLQEIKLSLIHLYRKCVFRHSPNMEKPVELEYSLVLNFKHGVKLRAIKRE</sequence>
<reference evidence="11 12" key="1">
    <citation type="submission" date="2019-09" db="EMBL/GenBank/DDBJ databases">
        <title>A chromosome-level genome assembly of the Chinese tupelo Nyssa sinensis.</title>
        <authorList>
            <person name="Yang X."/>
            <person name="Kang M."/>
            <person name="Yang Y."/>
            <person name="Xiong H."/>
            <person name="Wang M."/>
            <person name="Zhang Z."/>
            <person name="Wang Z."/>
            <person name="Wu H."/>
            <person name="Ma T."/>
            <person name="Liu J."/>
            <person name="Xi Z."/>
        </authorList>
    </citation>
    <scope>NUCLEOTIDE SEQUENCE [LARGE SCALE GENOMIC DNA]</scope>
    <source>
        <strain evidence="11">J267</strain>
        <tissue evidence="11">Leaf</tissue>
    </source>
</reference>
<keyword evidence="4 8" id="KW-0479">Metal-binding</keyword>
<feature type="binding site" description="axial binding residue" evidence="8">
    <location>
        <position position="486"/>
    </location>
    <ligand>
        <name>heme</name>
        <dbReference type="ChEBI" id="CHEBI:30413"/>
    </ligand>
    <ligandPart>
        <name>Fe</name>
        <dbReference type="ChEBI" id="CHEBI:18248"/>
    </ligandPart>
</feature>
<evidence type="ECO:0000256" key="3">
    <source>
        <dbReference type="ARBA" id="ARBA00022617"/>
    </source>
</evidence>